<dbReference type="GeneID" id="64856883"/>
<feature type="signal peptide" evidence="1">
    <location>
        <begin position="1"/>
        <end position="19"/>
    </location>
</feature>
<dbReference type="Proteomes" id="UP000644660">
    <property type="component" value="Unassembled WGS sequence"/>
</dbReference>
<dbReference type="EMBL" id="CAEFZW010000003">
    <property type="protein sequence ID" value="CAB4253908.1"/>
    <property type="molecule type" value="Genomic_DNA"/>
</dbReference>
<dbReference type="RefSeq" id="XP_041405753.1">
    <property type="nucleotide sequence ID" value="XM_041549819.1"/>
</dbReference>
<comment type="caution">
    <text evidence="2">The sequence shown here is derived from an EMBL/GenBank/DDBJ whole genome shotgun (WGS) entry which is preliminary data.</text>
</comment>
<dbReference type="OrthoDB" id="4070114at2759"/>
<accession>A0A8H2ZHG0</accession>
<sequence>MKFSVALTALLAATSVVDASPIDFLNKKKHSAKAASTTSTPVIANASNFTSLFNISNFTSFANSSIFTNTTRNNSTTVELQETVQIYVTGGHVTLDNSTMSASNCTNVLNETSTLNITQLYDVAIAVNSTLGYNNTKGSVIVTTQNNLEALGFFAAVVFDSCAPVVVGTNADQAYLVANDTGAANRGALVVDVDGVIYSGIFSPSLDQSASSIPVGTINDEDVITWFFEPSLPAFISENSGLRTTYTNFTNTNPLEYSLITPVVPIVYDGGYSEDLINSVASTISGLVVISSGASTNSSTSQLASESIPVVYTETSPLNVVTAGDVPKGAIAGSCLTPVKAQVFLGIAIANDVADAASVAKLLN</sequence>
<protein>
    <submittedName>
        <fullName evidence="2">Similar to Saccharomyces cerevisiae YHR139C SPS100 Protein required for spore wall maturation</fullName>
    </submittedName>
</protein>
<keyword evidence="3" id="KW-1185">Reference proteome</keyword>
<feature type="chain" id="PRO_5034079180" evidence="1">
    <location>
        <begin position="20"/>
        <end position="364"/>
    </location>
</feature>
<keyword evidence="1" id="KW-0732">Signal</keyword>
<reference evidence="2 3" key="1">
    <citation type="submission" date="2020-05" db="EMBL/GenBank/DDBJ databases">
        <authorList>
            <person name="Casaregola S."/>
            <person name="Devillers H."/>
            <person name="Grondin C."/>
        </authorList>
    </citation>
    <scope>NUCLEOTIDE SEQUENCE [LARGE SCALE GENOMIC DNA]</scope>
    <source>
        <strain evidence="2 3">CLIB 1767</strain>
    </source>
</reference>
<dbReference type="GO" id="GO:0004067">
    <property type="term" value="F:asparaginase activity"/>
    <property type="evidence" value="ECO:0007669"/>
    <property type="project" value="UniProtKB-UniRule"/>
</dbReference>
<name>A0A8H2ZHG0_9SACH</name>
<proteinExistence type="predicted"/>
<organism evidence="2 3">
    <name type="scientific">Maudiozyma barnettii</name>
    <dbReference type="NCBI Taxonomy" id="61262"/>
    <lineage>
        <taxon>Eukaryota</taxon>
        <taxon>Fungi</taxon>
        <taxon>Dikarya</taxon>
        <taxon>Ascomycota</taxon>
        <taxon>Saccharomycotina</taxon>
        <taxon>Saccharomycetes</taxon>
        <taxon>Saccharomycetales</taxon>
        <taxon>Saccharomycetaceae</taxon>
        <taxon>Maudiozyma</taxon>
    </lineage>
</organism>
<dbReference type="InterPro" id="IPR006034">
    <property type="entry name" value="Asparaginase/glutaminase-like"/>
</dbReference>
<dbReference type="SUPFAM" id="SSF53774">
    <property type="entry name" value="Glutaminase/Asparaginase"/>
    <property type="match status" value="1"/>
</dbReference>
<evidence type="ECO:0000256" key="1">
    <source>
        <dbReference type="SAM" id="SignalP"/>
    </source>
</evidence>
<gene>
    <name evidence="2" type="ORF">KABA2_03S08118</name>
</gene>
<dbReference type="InterPro" id="IPR036152">
    <property type="entry name" value="Asp/glu_Ase-like_sf"/>
</dbReference>
<dbReference type="AlphaFoldDB" id="A0A8H2ZHG0"/>
<dbReference type="PROSITE" id="PS51732">
    <property type="entry name" value="ASN_GLN_ASE_3"/>
    <property type="match status" value="1"/>
</dbReference>
<evidence type="ECO:0000313" key="2">
    <source>
        <dbReference type="EMBL" id="CAB4253908.1"/>
    </source>
</evidence>
<evidence type="ECO:0000313" key="3">
    <source>
        <dbReference type="Proteomes" id="UP000644660"/>
    </source>
</evidence>